<reference evidence="3" key="1">
    <citation type="journal article" date="2019" name="Int. J. Syst. Evol. Microbiol.">
        <title>The Global Catalogue of Microorganisms (GCM) 10K type strain sequencing project: providing services to taxonomists for standard genome sequencing and annotation.</title>
        <authorList>
            <consortium name="The Broad Institute Genomics Platform"/>
            <consortium name="The Broad Institute Genome Sequencing Center for Infectious Disease"/>
            <person name="Wu L."/>
            <person name="Ma J."/>
        </authorList>
    </citation>
    <scope>NUCLEOTIDE SEQUENCE [LARGE SCALE GENOMIC DNA]</scope>
    <source>
        <strain evidence="3">JCM 4738</strain>
    </source>
</reference>
<accession>A0ABQ3ETD1</accession>
<evidence type="ECO:0000313" key="2">
    <source>
        <dbReference type="EMBL" id="GHB60255.1"/>
    </source>
</evidence>
<name>A0ABQ3ETD1_9ACTN</name>
<keyword evidence="3" id="KW-1185">Reference proteome</keyword>
<evidence type="ECO:0000256" key="1">
    <source>
        <dbReference type="SAM" id="Phobius"/>
    </source>
</evidence>
<sequence length="115" mass="12557">MDDKARAEAAAGLARLEGYLISQAALHEAHTEAQAFAGRLTWLGPGERQEIAGLFAEHHLRLKRQMLAAVVARGEELATAYEHRYGLLRRRLTATVVAAVPVLPALLLGLLILLR</sequence>
<keyword evidence="1" id="KW-0472">Membrane</keyword>
<comment type="caution">
    <text evidence="2">The sequence shown here is derived from an EMBL/GenBank/DDBJ whole genome shotgun (WGS) entry which is preliminary data.</text>
</comment>
<dbReference type="RefSeq" id="WP_190184898.1">
    <property type="nucleotide sequence ID" value="NZ_BMVP01000005.1"/>
</dbReference>
<keyword evidence="1" id="KW-0812">Transmembrane</keyword>
<dbReference type="EMBL" id="BMVP01000005">
    <property type="protein sequence ID" value="GHB60255.1"/>
    <property type="molecule type" value="Genomic_DNA"/>
</dbReference>
<dbReference type="Proteomes" id="UP000642673">
    <property type="component" value="Unassembled WGS sequence"/>
</dbReference>
<gene>
    <name evidence="2" type="ORF">GCM10010347_32860</name>
</gene>
<proteinExistence type="predicted"/>
<evidence type="ECO:0000313" key="3">
    <source>
        <dbReference type="Proteomes" id="UP000642673"/>
    </source>
</evidence>
<feature type="transmembrane region" description="Helical" evidence="1">
    <location>
        <begin position="92"/>
        <end position="114"/>
    </location>
</feature>
<keyword evidence="1" id="KW-1133">Transmembrane helix</keyword>
<protein>
    <submittedName>
        <fullName evidence="2">Uncharacterized protein</fullName>
    </submittedName>
</protein>
<organism evidence="2 3">
    <name type="scientific">Streptomyces cirratus</name>
    <dbReference type="NCBI Taxonomy" id="68187"/>
    <lineage>
        <taxon>Bacteria</taxon>
        <taxon>Bacillati</taxon>
        <taxon>Actinomycetota</taxon>
        <taxon>Actinomycetes</taxon>
        <taxon>Kitasatosporales</taxon>
        <taxon>Streptomycetaceae</taxon>
        <taxon>Streptomyces</taxon>
    </lineage>
</organism>